<dbReference type="EMBL" id="LR025085">
    <property type="protein sequence ID" value="VAX76893.1"/>
    <property type="molecule type" value="Genomic_DNA"/>
</dbReference>
<keyword evidence="1 3" id="KW-0175">Coiled coil</keyword>
<keyword evidence="4" id="KW-0132">Cell division</keyword>
<dbReference type="Pfam" id="PF06005">
    <property type="entry name" value="ZapB"/>
    <property type="match status" value="1"/>
</dbReference>
<accession>A0A3B1DX66</accession>
<gene>
    <name evidence="4" type="primary">zapB</name>
    <name evidence="4" type="ORF">BUCINSTRO3249_0389</name>
</gene>
<evidence type="ECO:0000256" key="1">
    <source>
        <dbReference type="ARBA" id="ARBA00023054"/>
    </source>
</evidence>
<proteinExistence type="predicted"/>
<dbReference type="InterPro" id="IPR009252">
    <property type="entry name" value="Cell_div_ZapB"/>
</dbReference>
<evidence type="ECO:0000256" key="3">
    <source>
        <dbReference type="SAM" id="Coils"/>
    </source>
</evidence>
<protein>
    <submittedName>
        <fullName evidence="4">Cell division protein ZapB</fullName>
    </submittedName>
</protein>
<dbReference type="GO" id="GO:0005737">
    <property type="term" value="C:cytoplasm"/>
    <property type="evidence" value="ECO:0007669"/>
    <property type="project" value="InterPro"/>
</dbReference>
<evidence type="ECO:0000256" key="2">
    <source>
        <dbReference type="ARBA" id="ARBA00023210"/>
    </source>
</evidence>
<keyword evidence="2" id="KW-0131">Cell cycle</keyword>
<feature type="coiled-coil region" evidence="3">
    <location>
        <begin position="22"/>
        <end position="56"/>
    </location>
</feature>
<name>A0A3B1DX66_9GAMM</name>
<organism evidence="4 5">
    <name type="scientific">Buchnera aphidicola</name>
    <name type="common">Cinara strobi</name>
    <dbReference type="NCBI Taxonomy" id="1921549"/>
    <lineage>
        <taxon>Bacteria</taxon>
        <taxon>Pseudomonadati</taxon>
        <taxon>Pseudomonadota</taxon>
        <taxon>Gammaproteobacteria</taxon>
        <taxon>Enterobacterales</taxon>
        <taxon>Erwiniaceae</taxon>
        <taxon>Buchnera</taxon>
    </lineage>
</organism>
<evidence type="ECO:0000313" key="4">
    <source>
        <dbReference type="EMBL" id="VAX76893.1"/>
    </source>
</evidence>
<sequence length="82" mass="9846">MIMVLRVFSDLEIKVQKSVDYISLLKLEIIDLQLKNKNLKKELKSIYSLKESIEKKNIIVQEERMQWRNKLQSLLEKINKLT</sequence>
<dbReference type="Gene3D" id="1.20.5.340">
    <property type="match status" value="1"/>
</dbReference>
<dbReference type="AlphaFoldDB" id="A0A3B1DX66"/>
<dbReference type="GO" id="GO:0043093">
    <property type="term" value="P:FtsZ-dependent cytokinesis"/>
    <property type="evidence" value="ECO:0007669"/>
    <property type="project" value="InterPro"/>
</dbReference>
<evidence type="ECO:0000313" key="5">
    <source>
        <dbReference type="Proteomes" id="UP000271849"/>
    </source>
</evidence>
<dbReference type="Proteomes" id="UP000271849">
    <property type="component" value="Chromosome"/>
</dbReference>
<reference evidence="5" key="1">
    <citation type="submission" date="2018-09" db="EMBL/GenBank/DDBJ databases">
        <authorList>
            <person name="Manzano-Marin A."/>
            <person name="Manzano-Marin A."/>
        </authorList>
    </citation>
    <scope>NUCLEOTIDE SEQUENCE [LARGE SCALE GENOMIC DNA]</scope>
    <source>
        <strain evidence="5">BuCistrobi</strain>
    </source>
</reference>
<dbReference type="GO" id="GO:0000917">
    <property type="term" value="P:division septum assembly"/>
    <property type="evidence" value="ECO:0007669"/>
    <property type="project" value="UniProtKB-KW"/>
</dbReference>
<dbReference type="STRING" id="1921549.GCA_900128825_00389"/>
<keyword evidence="2" id="KW-0717">Septation</keyword>